<keyword evidence="5 8" id="KW-0094">Blood coagulation</keyword>
<keyword evidence="1 8" id="KW-0646">Protease inhibitor</keyword>
<dbReference type="GO" id="GO:0007596">
    <property type="term" value="P:blood coagulation"/>
    <property type="evidence" value="ECO:0007669"/>
    <property type="project" value="UniProtKB-UniRule"/>
</dbReference>
<dbReference type="InterPro" id="IPR050098">
    <property type="entry name" value="TFPI/VKTCI-like"/>
</dbReference>
<evidence type="ECO:0000256" key="3">
    <source>
        <dbReference type="ARBA" id="ARBA00022737"/>
    </source>
</evidence>
<keyword evidence="8" id="KW-0732">Signal</keyword>
<name>A0A5A9P420_9TELE</name>
<feature type="domain" description="BPTI/Kunitz inhibitor" evidence="9">
    <location>
        <begin position="211"/>
        <end position="261"/>
    </location>
</feature>
<comment type="subcellular location">
    <subcellularLocation>
        <location evidence="8">Secreted</location>
    </subcellularLocation>
</comment>
<dbReference type="PANTHER" id="PTHR10083">
    <property type="entry name" value="KUNITZ-TYPE PROTEASE INHIBITOR-RELATED"/>
    <property type="match status" value="1"/>
</dbReference>
<keyword evidence="2 8" id="KW-0356">Hemostasis</keyword>
<sequence length="285" mass="32151">MAPLLDSSCTALLLLHLIGVCFTNFATADGVRSQLNIFHHSCALKVDEGPCKAIKDRFYFNIDKGHCEGFEYGGCQGNANNFETLEECEQMCVVRENKSPCHLEDEPGPCRGLVPRFYFDSKSQECILFYYGGCFGNANNFKTIKECQARCHSDSKHKDLNVPSKPVEEAKPAEELIVKHDDAPLNVSPLQTQKESPVAAPEAEFTPPPICMSPIDRGDCDGSERRFLYNPRNGRCQMFHYSGCGGNKNNFVLKRHCIKMCTKESRRRKQIRIKTRNSNILFHSV</sequence>
<dbReference type="InterPro" id="IPR020901">
    <property type="entry name" value="Prtase_inh_Kunz-CS"/>
</dbReference>
<reference evidence="10 11" key="1">
    <citation type="journal article" date="2019" name="Mol. Ecol. Resour.">
        <title>Chromosome-level genome assembly of Triplophysa tibetana, a fish adapted to the harsh high-altitude environment of the Tibetan Plateau.</title>
        <authorList>
            <person name="Yang X."/>
            <person name="Liu H."/>
            <person name="Ma Z."/>
            <person name="Zou Y."/>
            <person name="Zou M."/>
            <person name="Mao Y."/>
            <person name="Li X."/>
            <person name="Wang H."/>
            <person name="Chen T."/>
            <person name="Wang W."/>
            <person name="Yang R."/>
        </authorList>
    </citation>
    <scope>NUCLEOTIDE SEQUENCE [LARGE SCALE GENOMIC DNA]</scope>
    <source>
        <strain evidence="10">TTIB1903HZAU</strain>
        <tissue evidence="10">Muscle</tissue>
    </source>
</reference>
<comment type="caution">
    <text evidence="10">The sequence shown here is derived from an EMBL/GenBank/DDBJ whole genome shotgun (WGS) entry which is preliminary data.</text>
</comment>
<dbReference type="PANTHER" id="PTHR10083:SF377">
    <property type="entry name" value="TISSUE FACTOR PATHWAY INHIBITOR"/>
    <property type="match status" value="1"/>
</dbReference>
<gene>
    <name evidence="10" type="ORF">E1301_Tti010106</name>
</gene>
<dbReference type="FunFam" id="4.10.410.10:FF:000004">
    <property type="entry name" value="Tissue factor pathway inhibitor"/>
    <property type="match status" value="2"/>
</dbReference>
<feature type="domain" description="BPTI/Kunitz inhibitor" evidence="9">
    <location>
        <begin position="42"/>
        <end position="92"/>
    </location>
</feature>
<dbReference type="PROSITE" id="PS50279">
    <property type="entry name" value="BPTI_KUNITZ_2"/>
    <property type="match status" value="3"/>
</dbReference>
<dbReference type="CDD" id="cd22613">
    <property type="entry name" value="Kunitz_TFPI1_1-like"/>
    <property type="match status" value="1"/>
</dbReference>
<dbReference type="CDD" id="cd00109">
    <property type="entry name" value="Kunitz-type"/>
    <property type="match status" value="1"/>
</dbReference>
<evidence type="ECO:0000313" key="10">
    <source>
        <dbReference type="EMBL" id="KAA0715516.1"/>
    </source>
</evidence>
<dbReference type="GO" id="GO:0004867">
    <property type="term" value="F:serine-type endopeptidase inhibitor activity"/>
    <property type="evidence" value="ECO:0007669"/>
    <property type="project" value="UniProtKB-UniRule"/>
</dbReference>
<evidence type="ECO:0000256" key="2">
    <source>
        <dbReference type="ARBA" id="ARBA00022696"/>
    </source>
</evidence>
<evidence type="ECO:0000256" key="1">
    <source>
        <dbReference type="ARBA" id="ARBA00022690"/>
    </source>
</evidence>
<dbReference type="GO" id="GO:0005615">
    <property type="term" value="C:extracellular space"/>
    <property type="evidence" value="ECO:0007669"/>
    <property type="project" value="TreeGrafter"/>
</dbReference>
<dbReference type="EMBL" id="SOYY01000010">
    <property type="protein sequence ID" value="KAA0715516.1"/>
    <property type="molecule type" value="Genomic_DNA"/>
</dbReference>
<accession>A0A5A9P420</accession>
<dbReference type="Proteomes" id="UP000324632">
    <property type="component" value="Chromosome 10"/>
</dbReference>
<dbReference type="PIRSF" id="PIRSF001620">
    <property type="entry name" value="TFPI"/>
    <property type="match status" value="1"/>
</dbReference>
<evidence type="ECO:0000259" key="9">
    <source>
        <dbReference type="PROSITE" id="PS50279"/>
    </source>
</evidence>
<evidence type="ECO:0000256" key="6">
    <source>
        <dbReference type="ARBA" id="ARBA00023157"/>
    </source>
</evidence>
<dbReference type="PROSITE" id="PS00280">
    <property type="entry name" value="BPTI_KUNITZ_1"/>
    <property type="match status" value="3"/>
</dbReference>
<feature type="signal peptide" evidence="8">
    <location>
        <begin position="1"/>
        <end position="28"/>
    </location>
</feature>
<evidence type="ECO:0000256" key="4">
    <source>
        <dbReference type="ARBA" id="ARBA00022900"/>
    </source>
</evidence>
<evidence type="ECO:0000313" key="11">
    <source>
        <dbReference type="Proteomes" id="UP000324632"/>
    </source>
</evidence>
<keyword evidence="11" id="KW-1185">Reference proteome</keyword>
<organism evidence="10 11">
    <name type="scientific">Triplophysa tibetana</name>
    <dbReference type="NCBI Taxonomy" id="1572043"/>
    <lineage>
        <taxon>Eukaryota</taxon>
        <taxon>Metazoa</taxon>
        <taxon>Chordata</taxon>
        <taxon>Craniata</taxon>
        <taxon>Vertebrata</taxon>
        <taxon>Euteleostomi</taxon>
        <taxon>Actinopterygii</taxon>
        <taxon>Neopterygii</taxon>
        <taxon>Teleostei</taxon>
        <taxon>Ostariophysi</taxon>
        <taxon>Cypriniformes</taxon>
        <taxon>Nemacheilidae</taxon>
        <taxon>Triplophysa</taxon>
    </lineage>
</organism>
<keyword evidence="7" id="KW-0325">Glycoprotein</keyword>
<dbReference type="Gene3D" id="4.10.410.10">
    <property type="entry name" value="Pancreatic trypsin inhibitor Kunitz domain"/>
    <property type="match status" value="3"/>
</dbReference>
<dbReference type="PRINTS" id="PR00759">
    <property type="entry name" value="BASICPTASE"/>
</dbReference>
<dbReference type="InterPro" id="IPR036880">
    <property type="entry name" value="Kunitz_BPTI_sf"/>
</dbReference>
<evidence type="ECO:0000256" key="5">
    <source>
        <dbReference type="ARBA" id="ARBA00023084"/>
    </source>
</evidence>
<protein>
    <recommendedName>
        <fullName evidence="8">Tissue factor pathway inhibitor</fullName>
    </recommendedName>
</protein>
<dbReference type="SMART" id="SM00131">
    <property type="entry name" value="KU"/>
    <property type="match status" value="3"/>
</dbReference>
<dbReference type="InterPro" id="IPR008296">
    <property type="entry name" value="TFPI-like"/>
</dbReference>
<feature type="domain" description="BPTI/Kunitz inhibitor" evidence="9">
    <location>
        <begin position="101"/>
        <end position="151"/>
    </location>
</feature>
<dbReference type="FunFam" id="4.10.410.10:FF:000084">
    <property type="entry name" value="Tissue factor pathway inhibitor"/>
    <property type="match status" value="1"/>
</dbReference>
<evidence type="ECO:0000256" key="8">
    <source>
        <dbReference type="PIRNR" id="PIRNR001620"/>
    </source>
</evidence>
<keyword evidence="3" id="KW-0677">Repeat</keyword>
<keyword evidence="4 8" id="KW-0722">Serine protease inhibitor</keyword>
<dbReference type="Pfam" id="PF00014">
    <property type="entry name" value="Kunitz_BPTI"/>
    <property type="match status" value="3"/>
</dbReference>
<evidence type="ECO:0000256" key="7">
    <source>
        <dbReference type="ARBA" id="ARBA00023180"/>
    </source>
</evidence>
<feature type="chain" id="PRO_5023585039" description="Tissue factor pathway inhibitor" evidence="8">
    <location>
        <begin position="29"/>
        <end position="285"/>
    </location>
</feature>
<dbReference type="SUPFAM" id="SSF57362">
    <property type="entry name" value="BPTI-like"/>
    <property type="match status" value="3"/>
</dbReference>
<proteinExistence type="predicted"/>
<dbReference type="AlphaFoldDB" id="A0A5A9P420"/>
<keyword evidence="6" id="KW-1015">Disulfide bond</keyword>
<dbReference type="InterPro" id="IPR002223">
    <property type="entry name" value="Kunitz_BPTI"/>
</dbReference>